<gene>
    <name evidence="1" type="ORF">ACFSYH_07160</name>
</gene>
<accession>A0ABW5XF35</accession>
<name>A0ABW5XF35_9MICO</name>
<organism evidence="1 2">
    <name type="scientific">Populibacterium corticicola</name>
    <dbReference type="NCBI Taxonomy" id="1812826"/>
    <lineage>
        <taxon>Bacteria</taxon>
        <taxon>Bacillati</taxon>
        <taxon>Actinomycetota</taxon>
        <taxon>Actinomycetes</taxon>
        <taxon>Micrococcales</taxon>
        <taxon>Jonesiaceae</taxon>
        <taxon>Populibacterium</taxon>
    </lineage>
</organism>
<sequence length="54" mass="5901">MKFIEVYNEADFMGKDSKGNPKGANSAGYKTIKWKQALESTTVGTTTALHTIGY</sequence>
<proteinExistence type="predicted"/>
<dbReference type="RefSeq" id="WP_377466176.1">
    <property type="nucleotide sequence ID" value="NZ_JBHUOP010000003.1"/>
</dbReference>
<evidence type="ECO:0000313" key="2">
    <source>
        <dbReference type="Proteomes" id="UP001597391"/>
    </source>
</evidence>
<reference evidence="2" key="1">
    <citation type="journal article" date="2019" name="Int. J. Syst. Evol. Microbiol.">
        <title>The Global Catalogue of Microorganisms (GCM) 10K type strain sequencing project: providing services to taxonomists for standard genome sequencing and annotation.</title>
        <authorList>
            <consortium name="The Broad Institute Genomics Platform"/>
            <consortium name="The Broad Institute Genome Sequencing Center for Infectious Disease"/>
            <person name="Wu L."/>
            <person name="Ma J."/>
        </authorList>
    </citation>
    <scope>NUCLEOTIDE SEQUENCE [LARGE SCALE GENOMIC DNA]</scope>
    <source>
        <strain evidence="2">KCTC 33576</strain>
    </source>
</reference>
<keyword evidence="2" id="KW-1185">Reference proteome</keyword>
<dbReference type="Proteomes" id="UP001597391">
    <property type="component" value="Unassembled WGS sequence"/>
</dbReference>
<evidence type="ECO:0000313" key="1">
    <source>
        <dbReference type="EMBL" id="MFD2840349.1"/>
    </source>
</evidence>
<comment type="caution">
    <text evidence="1">The sequence shown here is derived from an EMBL/GenBank/DDBJ whole genome shotgun (WGS) entry which is preliminary data.</text>
</comment>
<dbReference type="EMBL" id="JBHUOP010000003">
    <property type="protein sequence ID" value="MFD2840349.1"/>
    <property type="molecule type" value="Genomic_DNA"/>
</dbReference>
<protein>
    <submittedName>
        <fullName evidence="1">Uncharacterized protein</fullName>
    </submittedName>
</protein>